<dbReference type="CDD" id="cd11528">
    <property type="entry name" value="NTP-PPase_MazG_Nterm"/>
    <property type="match status" value="1"/>
</dbReference>
<evidence type="ECO:0000313" key="2">
    <source>
        <dbReference type="EMBL" id="SUZ83241.1"/>
    </source>
</evidence>
<evidence type="ECO:0000259" key="1">
    <source>
        <dbReference type="Pfam" id="PF03819"/>
    </source>
</evidence>
<dbReference type="GO" id="GO:0046076">
    <property type="term" value="P:dTTP catabolic process"/>
    <property type="evidence" value="ECO:0007669"/>
    <property type="project" value="TreeGrafter"/>
</dbReference>
<dbReference type="InterPro" id="IPR004518">
    <property type="entry name" value="MazG-like_dom"/>
</dbReference>
<dbReference type="GO" id="GO:0006950">
    <property type="term" value="P:response to stress"/>
    <property type="evidence" value="ECO:0007669"/>
    <property type="project" value="UniProtKB-ARBA"/>
</dbReference>
<dbReference type="FunFam" id="1.10.287.1080:FF:000001">
    <property type="entry name" value="Nucleoside triphosphate pyrophosphohydrolase"/>
    <property type="match status" value="1"/>
</dbReference>
<organism evidence="2">
    <name type="scientific">marine metagenome</name>
    <dbReference type="NCBI Taxonomy" id="408172"/>
    <lineage>
        <taxon>unclassified sequences</taxon>
        <taxon>metagenomes</taxon>
        <taxon>ecological metagenomes</taxon>
    </lineage>
</organism>
<dbReference type="CDD" id="cd11529">
    <property type="entry name" value="NTP-PPase_MazG_Cterm"/>
    <property type="match status" value="1"/>
</dbReference>
<name>A0A381QV10_9ZZZZ</name>
<dbReference type="GO" id="GO:0046061">
    <property type="term" value="P:dATP catabolic process"/>
    <property type="evidence" value="ECO:0007669"/>
    <property type="project" value="TreeGrafter"/>
</dbReference>
<dbReference type="GO" id="GO:0046047">
    <property type="term" value="P:TTP catabolic process"/>
    <property type="evidence" value="ECO:0007669"/>
    <property type="project" value="TreeGrafter"/>
</dbReference>
<dbReference type="PANTHER" id="PTHR30522">
    <property type="entry name" value="NUCLEOSIDE TRIPHOSPHATE PYROPHOSPHOHYDROLASE"/>
    <property type="match status" value="1"/>
</dbReference>
<dbReference type="GO" id="GO:0046052">
    <property type="term" value="P:UTP catabolic process"/>
    <property type="evidence" value="ECO:0007669"/>
    <property type="project" value="TreeGrafter"/>
</dbReference>
<dbReference type="GO" id="GO:0046081">
    <property type="term" value="P:dUTP catabolic process"/>
    <property type="evidence" value="ECO:0007669"/>
    <property type="project" value="TreeGrafter"/>
</dbReference>
<dbReference type="InterPro" id="IPR048015">
    <property type="entry name" value="NTP-PPase_MazG-like_N"/>
</dbReference>
<dbReference type="InterPro" id="IPR048011">
    <property type="entry name" value="NTP-PPase_MazG-like_C"/>
</dbReference>
<dbReference type="NCBIfam" id="NF007113">
    <property type="entry name" value="PRK09562.1"/>
    <property type="match status" value="1"/>
</dbReference>
<dbReference type="PANTHER" id="PTHR30522:SF0">
    <property type="entry name" value="NUCLEOSIDE TRIPHOSPHATE PYROPHOSPHOHYDROLASE"/>
    <property type="match status" value="1"/>
</dbReference>
<dbReference type="FunFam" id="1.10.287.1080:FF:000003">
    <property type="entry name" value="Nucleoside triphosphate pyrophosphohydrolase"/>
    <property type="match status" value="1"/>
</dbReference>
<dbReference type="NCBIfam" id="TIGR00444">
    <property type="entry name" value="mazG"/>
    <property type="match status" value="1"/>
</dbReference>
<feature type="domain" description="NTP pyrophosphohydrolase MazG-like" evidence="1">
    <location>
        <begin position="30"/>
        <end position="102"/>
    </location>
</feature>
<dbReference type="GO" id="GO:0047429">
    <property type="term" value="F:nucleoside triphosphate diphosphatase activity"/>
    <property type="evidence" value="ECO:0007669"/>
    <property type="project" value="InterPro"/>
</dbReference>
<protein>
    <recommendedName>
        <fullName evidence="1">NTP pyrophosphohydrolase MazG-like domain-containing protein</fullName>
    </recommendedName>
</protein>
<dbReference type="Pfam" id="PF03819">
    <property type="entry name" value="MazG"/>
    <property type="match status" value="2"/>
</dbReference>
<reference evidence="2" key="1">
    <citation type="submission" date="2018-05" db="EMBL/GenBank/DDBJ databases">
        <authorList>
            <person name="Lanie J.A."/>
            <person name="Ng W.-L."/>
            <person name="Kazmierczak K.M."/>
            <person name="Andrzejewski T.M."/>
            <person name="Davidsen T.M."/>
            <person name="Wayne K.J."/>
            <person name="Tettelin H."/>
            <person name="Glass J.I."/>
            <person name="Rusch D."/>
            <person name="Podicherti R."/>
            <person name="Tsui H.-C.T."/>
            <person name="Winkler M.E."/>
        </authorList>
    </citation>
    <scope>NUCLEOTIDE SEQUENCE</scope>
</reference>
<dbReference type="AlphaFoldDB" id="A0A381QV10"/>
<dbReference type="GO" id="GO:0006203">
    <property type="term" value="P:dGTP catabolic process"/>
    <property type="evidence" value="ECO:0007669"/>
    <property type="project" value="TreeGrafter"/>
</dbReference>
<dbReference type="InterPro" id="IPR011551">
    <property type="entry name" value="NTP_PyrPHydrolase_MazG"/>
</dbReference>
<sequence length="257" mass="30265">MSKEKQLESIGRLLEIMDDLREKCPWDKKQTFESLKPLTIEETFELVDAISENNIEEIKNELGDLLLHIIFYSRIASESNKFDISDVADCISEKLIYRHPHVYNKTKKINEKEVKLNWEKLKLKDGRESVLEGVPKTLPSILKSMRIQQKASNVGFDWKDQRKVKNKILEELKELSDELEIGDYKKIEDEFGDLIFSVINFGRYIGINPDSALEKTNKKFIKRFMILENKMKSESKSFENSSLDELNKYWKLSKEKY</sequence>
<dbReference type="EMBL" id="UINC01001542">
    <property type="protein sequence ID" value="SUZ83241.1"/>
    <property type="molecule type" value="Genomic_DNA"/>
</dbReference>
<accession>A0A381QV10</accession>
<feature type="domain" description="NTP pyrophosphohydrolase MazG-like" evidence="1">
    <location>
        <begin position="163"/>
        <end position="223"/>
    </location>
</feature>
<dbReference type="Gene3D" id="1.10.287.1080">
    <property type="entry name" value="MazG-like"/>
    <property type="match status" value="2"/>
</dbReference>
<dbReference type="SUPFAM" id="SSF101386">
    <property type="entry name" value="all-alpha NTP pyrophosphatases"/>
    <property type="match status" value="2"/>
</dbReference>
<proteinExistence type="predicted"/>
<gene>
    <name evidence="2" type="ORF">METZ01_LOCUS36095</name>
</gene>